<feature type="region of interest" description="Disordered" evidence="14">
    <location>
        <begin position="193"/>
        <end position="272"/>
    </location>
</feature>
<dbReference type="Gene3D" id="3.30.60.190">
    <property type="match status" value="1"/>
</dbReference>
<dbReference type="GO" id="GO:0000492">
    <property type="term" value="P:box C/D snoRNP assembly"/>
    <property type="evidence" value="ECO:0007669"/>
    <property type="project" value="TreeGrafter"/>
</dbReference>
<dbReference type="GO" id="GO:0008270">
    <property type="term" value="F:zinc ion binding"/>
    <property type="evidence" value="ECO:0007669"/>
    <property type="project" value="UniProtKB-UniRule"/>
</dbReference>
<evidence type="ECO:0000256" key="8">
    <source>
        <dbReference type="ARBA" id="ARBA00049598"/>
    </source>
</evidence>
<reference evidence="16" key="1">
    <citation type="journal article" date="2020" name="Stud. Mycol.">
        <title>101 Dothideomycetes genomes: a test case for predicting lifestyles and emergence of pathogens.</title>
        <authorList>
            <person name="Haridas S."/>
            <person name="Albert R."/>
            <person name="Binder M."/>
            <person name="Bloem J."/>
            <person name="Labutti K."/>
            <person name="Salamov A."/>
            <person name="Andreopoulos B."/>
            <person name="Baker S."/>
            <person name="Barry K."/>
            <person name="Bills G."/>
            <person name="Bluhm B."/>
            <person name="Cannon C."/>
            <person name="Castanera R."/>
            <person name="Culley D."/>
            <person name="Daum C."/>
            <person name="Ezra D."/>
            <person name="Gonzalez J."/>
            <person name="Henrissat B."/>
            <person name="Kuo A."/>
            <person name="Liang C."/>
            <person name="Lipzen A."/>
            <person name="Lutzoni F."/>
            <person name="Magnuson J."/>
            <person name="Mondo S."/>
            <person name="Nolan M."/>
            <person name="Ohm R."/>
            <person name="Pangilinan J."/>
            <person name="Park H.-J."/>
            <person name="Ramirez L."/>
            <person name="Alfaro M."/>
            <person name="Sun H."/>
            <person name="Tritt A."/>
            <person name="Yoshinaga Y."/>
            <person name="Zwiers L.-H."/>
            <person name="Turgeon B."/>
            <person name="Goodwin S."/>
            <person name="Spatafora J."/>
            <person name="Crous P."/>
            <person name="Grigoriev I."/>
        </authorList>
    </citation>
    <scope>NUCLEOTIDE SEQUENCE</scope>
    <source>
        <strain evidence="16">CBS 473.64</strain>
    </source>
</reference>
<dbReference type="GO" id="GO:0005634">
    <property type="term" value="C:nucleus"/>
    <property type="evidence" value="ECO:0007669"/>
    <property type="project" value="TreeGrafter"/>
</dbReference>
<dbReference type="PANTHER" id="PTHR13483">
    <property type="entry name" value="BOX C_D SNORNA PROTEIN 1-RELATED"/>
    <property type="match status" value="1"/>
</dbReference>
<evidence type="ECO:0000256" key="4">
    <source>
        <dbReference type="ARBA" id="ARBA00022723"/>
    </source>
</evidence>
<keyword evidence="2" id="KW-0690">Ribosome biogenesis</keyword>
<keyword evidence="17" id="KW-1185">Reference proteome</keyword>
<dbReference type="InterPro" id="IPR057721">
    <property type="entry name" value="BCD1_alpha/beta"/>
</dbReference>
<evidence type="ECO:0000256" key="12">
    <source>
        <dbReference type="ARBA" id="ARBA00077531"/>
    </source>
</evidence>
<feature type="compositionally biased region" description="Basic and acidic residues" evidence="14">
    <location>
        <begin position="243"/>
        <end position="256"/>
    </location>
</feature>
<dbReference type="Pfam" id="PF25790">
    <property type="entry name" value="BCD1"/>
    <property type="match status" value="1"/>
</dbReference>
<keyword evidence="7" id="KW-0832">Ubl conjugation</keyword>
<dbReference type="PANTHER" id="PTHR13483:SF11">
    <property type="entry name" value="ZINC FINGER HIT DOMAIN-CONTAINING PROTEIN 3"/>
    <property type="match status" value="1"/>
</dbReference>
<evidence type="ECO:0000256" key="2">
    <source>
        <dbReference type="ARBA" id="ARBA00022517"/>
    </source>
</evidence>
<feature type="domain" description="HIT-type" evidence="15">
    <location>
        <begin position="12"/>
        <end position="46"/>
    </location>
</feature>
<dbReference type="OrthoDB" id="272357at2759"/>
<evidence type="ECO:0000256" key="3">
    <source>
        <dbReference type="ARBA" id="ARBA00022553"/>
    </source>
</evidence>
<dbReference type="GO" id="GO:0070761">
    <property type="term" value="C:pre-snoRNP complex"/>
    <property type="evidence" value="ECO:0007669"/>
    <property type="project" value="TreeGrafter"/>
</dbReference>
<evidence type="ECO:0000256" key="10">
    <source>
        <dbReference type="ARBA" id="ARBA00061949"/>
    </source>
</evidence>
<accession>A0A6A6RSC7</accession>
<evidence type="ECO:0000256" key="13">
    <source>
        <dbReference type="PROSITE-ProRule" id="PRU00453"/>
    </source>
</evidence>
<dbReference type="GO" id="GO:0000463">
    <property type="term" value="P:maturation of LSU-rRNA from tricistronic rRNA transcript (SSU-rRNA, 5.8S rRNA, LSU-rRNA)"/>
    <property type="evidence" value="ECO:0007669"/>
    <property type="project" value="TreeGrafter"/>
</dbReference>
<keyword evidence="6" id="KW-0862">Zinc</keyword>
<gene>
    <name evidence="16" type="ORF">P280DRAFT_529644</name>
</gene>
<evidence type="ECO:0000256" key="5">
    <source>
        <dbReference type="ARBA" id="ARBA00022771"/>
    </source>
</evidence>
<evidence type="ECO:0000256" key="14">
    <source>
        <dbReference type="SAM" id="MobiDB-lite"/>
    </source>
</evidence>
<evidence type="ECO:0000256" key="9">
    <source>
        <dbReference type="ARBA" id="ARBA00049654"/>
    </source>
</evidence>
<comment type="similarity">
    <text evidence="9">Belongs to the BCD1 family.</text>
</comment>
<dbReference type="EMBL" id="MU006791">
    <property type="protein sequence ID" value="KAF2638015.1"/>
    <property type="molecule type" value="Genomic_DNA"/>
</dbReference>
<evidence type="ECO:0000256" key="7">
    <source>
        <dbReference type="ARBA" id="ARBA00022843"/>
    </source>
</evidence>
<sequence>MADDSLLLSDLCSICNTTKFKYRCPGCAARTCSLPCYKRHQQWAQCNGKRDPTKFVKKSQLETPAGIDHDFNFLTGIERGLEKAARSVEGTSSGTASDLRHRRPVDQRLAATGVTVIRAPKGLSRQKDNKTSRTNTLNCTRKGNIIWTVEWIRDDKTRILNQSSELAPLLQSLPFKPEISSKKRKFKAEKLAATTVSADQDGSVPTVAQEGEPRDEAAGKKPRLPTPGRSGADFEDSNTCKSGDSHSTEVASHDDSSPAIHGTSPESVPPKYDFFLLRPRTSSSRRVIIPIDPHRTLADCLRGHTVLEFPTIYLFPESTKPPPEDFMLNDEYARQEGEEQKEFEDLIQHVGPEALRAIRNDHEDDKAGEELDSKKILDVLKQDISAGL</sequence>
<dbReference type="FunFam" id="3.30.60.190:FF:000001">
    <property type="entry name" value="box C/D snoRNA protein 1"/>
    <property type="match status" value="1"/>
</dbReference>
<comment type="function">
    <text evidence="8">Required for box C/D snoRNAs accumulation involved in snoRNA processing, snoRNA transport to the nucleolus and ribosome biogenesis.</text>
</comment>
<evidence type="ECO:0000256" key="1">
    <source>
        <dbReference type="ARBA" id="ARBA00022499"/>
    </source>
</evidence>
<dbReference type="Proteomes" id="UP000799753">
    <property type="component" value="Unassembled WGS sequence"/>
</dbReference>
<name>A0A6A6RSC7_9PLEO</name>
<dbReference type="SUPFAM" id="SSF144232">
    <property type="entry name" value="HIT/MYND zinc finger-like"/>
    <property type="match status" value="1"/>
</dbReference>
<organism evidence="16 17">
    <name type="scientific">Massarina eburnea CBS 473.64</name>
    <dbReference type="NCBI Taxonomy" id="1395130"/>
    <lineage>
        <taxon>Eukaryota</taxon>
        <taxon>Fungi</taxon>
        <taxon>Dikarya</taxon>
        <taxon>Ascomycota</taxon>
        <taxon>Pezizomycotina</taxon>
        <taxon>Dothideomycetes</taxon>
        <taxon>Pleosporomycetidae</taxon>
        <taxon>Pleosporales</taxon>
        <taxon>Massarineae</taxon>
        <taxon>Massarinaceae</taxon>
        <taxon>Massarina</taxon>
    </lineage>
</organism>
<dbReference type="InterPro" id="IPR051639">
    <property type="entry name" value="BCD1"/>
</dbReference>
<evidence type="ECO:0000259" key="15">
    <source>
        <dbReference type="PROSITE" id="PS51083"/>
    </source>
</evidence>
<evidence type="ECO:0000313" key="17">
    <source>
        <dbReference type="Proteomes" id="UP000799753"/>
    </source>
</evidence>
<dbReference type="PROSITE" id="PS51083">
    <property type="entry name" value="ZF_HIT"/>
    <property type="match status" value="1"/>
</dbReference>
<dbReference type="CDD" id="cd23023">
    <property type="entry name" value="zf-HIT_BCD1"/>
    <property type="match status" value="1"/>
</dbReference>
<proteinExistence type="inferred from homology"/>
<evidence type="ECO:0000256" key="11">
    <source>
        <dbReference type="ARBA" id="ARBA00068630"/>
    </source>
</evidence>
<comment type="subunit">
    <text evidence="10">Interacts with FBL, SNU13, NOP58, NUFIP1, RUVBL1, RUVBL2 and TAF9. Interacts (via HIT-type zinc finger) with the RUVBL1/RUVBL2 complex in the presence of ADP.</text>
</comment>
<keyword evidence="4" id="KW-0479">Metal-binding</keyword>
<dbReference type="InterPro" id="IPR007529">
    <property type="entry name" value="Znf_HIT"/>
</dbReference>
<keyword evidence="5 13" id="KW-0863">Zinc-finger</keyword>
<keyword evidence="3" id="KW-0597">Phosphoprotein</keyword>
<dbReference type="AlphaFoldDB" id="A0A6A6RSC7"/>
<evidence type="ECO:0000256" key="6">
    <source>
        <dbReference type="ARBA" id="ARBA00022833"/>
    </source>
</evidence>
<dbReference type="GO" id="GO:0048254">
    <property type="term" value="P:snoRNA localization"/>
    <property type="evidence" value="ECO:0007669"/>
    <property type="project" value="TreeGrafter"/>
</dbReference>
<dbReference type="Pfam" id="PF04438">
    <property type="entry name" value="zf-HIT"/>
    <property type="match status" value="1"/>
</dbReference>
<evidence type="ECO:0000313" key="16">
    <source>
        <dbReference type="EMBL" id="KAF2638015.1"/>
    </source>
</evidence>
<protein>
    <recommendedName>
        <fullName evidence="11">Box C/D snoRNA protein 1</fullName>
    </recommendedName>
    <alternativeName>
        <fullName evidence="12">Zinc finger HIT domain-containing protein 6</fullName>
    </alternativeName>
</protein>
<keyword evidence="1" id="KW-1017">Isopeptide bond</keyword>